<dbReference type="SMART" id="SM00207">
    <property type="entry name" value="TNF"/>
    <property type="match status" value="1"/>
</dbReference>
<protein>
    <recommendedName>
        <fullName evidence="7">THD domain-containing protein</fullName>
    </recommendedName>
</protein>
<keyword evidence="6" id="KW-0812">Transmembrane</keyword>
<keyword evidence="9" id="KW-1185">Reference proteome</keyword>
<dbReference type="GO" id="GO:0006955">
    <property type="term" value="P:immune response"/>
    <property type="evidence" value="ECO:0007669"/>
    <property type="project" value="InterPro"/>
</dbReference>
<keyword evidence="6" id="KW-1133">Transmembrane helix</keyword>
<dbReference type="Proteomes" id="UP000824219">
    <property type="component" value="Linkage Group LG25"/>
</dbReference>
<dbReference type="CDD" id="cd00184">
    <property type="entry name" value="TNF"/>
    <property type="match status" value="1"/>
</dbReference>
<feature type="transmembrane region" description="Helical" evidence="6">
    <location>
        <begin position="376"/>
        <end position="396"/>
    </location>
</feature>
<dbReference type="InterPro" id="IPR009360">
    <property type="entry name" value="Isy1"/>
</dbReference>
<comment type="subcellular location">
    <subcellularLocation>
        <location evidence="1">Membrane</location>
    </subcellularLocation>
</comment>
<dbReference type="GO" id="GO:0005615">
    <property type="term" value="C:extracellular space"/>
    <property type="evidence" value="ECO:0007669"/>
    <property type="project" value="UniProtKB-KW"/>
</dbReference>
<feature type="domain" description="THD" evidence="7">
    <location>
        <begin position="439"/>
        <end position="577"/>
    </location>
</feature>
<comment type="similarity">
    <text evidence="2">Belongs to the tumor necrosis factor family.</text>
</comment>
<evidence type="ECO:0000256" key="5">
    <source>
        <dbReference type="SAM" id="MobiDB-lite"/>
    </source>
</evidence>
<evidence type="ECO:0000256" key="1">
    <source>
        <dbReference type="ARBA" id="ARBA00004370"/>
    </source>
</evidence>
<dbReference type="InterPro" id="IPR006052">
    <property type="entry name" value="TNF_dom"/>
</dbReference>
<sequence length="578" mass="64348">MAAAQQQRQRQQQQPNQANPAAAAAQQQPLSPADGAAAGMARNEEKQLGKLNRLWLQKEREEGRIKDVHVPRPKLATLNSVAAVKKWIPSIKNEIEYYLQQSQLSHYPERKIAEFQQQIERLEKEYKAYLNKLRFLDPSCKHQLWSPRAYTKRRTDSNGDQCTGKRLCAPDSGVQTSYQESCATATKNKLDICNSSEPDPTHRSDLPDQDLPLSFDHSRLAIAVAGSRVASSGQQNERNTLAHVLHKGLPNLHSSALTQVPGLAESKQTEPLSCTEGSNHTTNLHLTTHSVLMQTPENAACKTANSRKSIQTKTEKGNMHNNPRYTYPPVFTVDAGRGFPHQTQAAGTEPGLVPCWTFPSAQVRAKKSGCGGKGSVGCLLIMVLLTVFAALGLGAYQINKLQTELIGLKQEIHPQTDSSTPQRLVVPEPEAVMKPKHAPAAHLTGKVQDGNVKTLKWESRHGRAFTNGILYRDGGLQVNETGHYFIYSHVEFLSKGCKQRDSLAHIVYIKRGERLLRLMSDHREGFCQVGSREMWTDGSSLGSMHQLEQNDWVFVNVSEPTRLTSDYHSNYFGLFKLP</sequence>
<evidence type="ECO:0000259" key="7">
    <source>
        <dbReference type="PROSITE" id="PS50049"/>
    </source>
</evidence>
<evidence type="ECO:0000313" key="9">
    <source>
        <dbReference type="Proteomes" id="UP000824219"/>
    </source>
</evidence>
<dbReference type="Pfam" id="PF06246">
    <property type="entry name" value="Isy1"/>
    <property type="match status" value="1"/>
</dbReference>
<proteinExistence type="inferred from homology"/>
<evidence type="ECO:0000256" key="3">
    <source>
        <dbReference type="ARBA" id="ARBA00022514"/>
    </source>
</evidence>
<evidence type="ECO:0000313" key="8">
    <source>
        <dbReference type="EMBL" id="KAG7316706.1"/>
    </source>
</evidence>
<name>A0A9D3N4Y6_9TELE</name>
<gene>
    <name evidence="8" type="ORF">KOW79_020247</name>
</gene>
<keyword evidence="3" id="KW-0202">Cytokine</keyword>
<dbReference type="GO" id="GO:0043123">
    <property type="term" value="P:positive regulation of canonical NF-kappaB signal transduction"/>
    <property type="evidence" value="ECO:0007669"/>
    <property type="project" value="TreeGrafter"/>
</dbReference>
<dbReference type="GO" id="GO:0005164">
    <property type="term" value="F:tumor necrosis factor receptor binding"/>
    <property type="evidence" value="ECO:0007669"/>
    <property type="project" value="InterPro"/>
</dbReference>
<dbReference type="InterPro" id="IPR008983">
    <property type="entry name" value="Tumour_necrosis_fac-like_dom"/>
</dbReference>
<reference evidence="8 9" key="1">
    <citation type="submission" date="2021-06" db="EMBL/GenBank/DDBJ databases">
        <title>Chromosome-level genome assembly of the red-tail catfish (Hemibagrus wyckioides).</title>
        <authorList>
            <person name="Shao F."/>
        </authorList>
    </citation>
    <scope>NUCLEOTIDE SEQUENCE [LARGE SCALE GENOMIC DNA]</scope>
    <source>
        <strain evidence="8">EC202008001</strain>
        <tissue evidence="8">Blood</tissue>
    </source>
</reference>
<dbReference type="PROSITE" id="PS50049">
    <property type="entry name" value="THD_2"/>
    <property type="match status" value="1"/>
</dbReference>
<dbReference type="Gene3D" id="2.60.120.40">
    <property type="match status" value="1"/>
</dbReference>
<organism evidence="8 9">
    <name type="scientific">Hemibagrus wyckioides</name>
    <dbReference type="NCBI Taxonomy" id="337641"/>
    <lineage>
        <taxon>Eukaryota</taxon>
        <taxon>Metazoa</taxon>
        <taxon>Chordata</taxon>
        <taxon>Craniata</taxon>
        <taxon>Vertebrata</taxon>
        <taxon>Euteleostomi</taxon>
        <taxon>Actinopterygii</taxon>
        <taxon>Neopterygii</taxon>
        <taxon>Teleostei</taxon>
        <taxon>Ostariophysi</taxon>
        <taxon>Siluriformes</taxon>
        <taxon>Bagridae</taxon>
        <taxon>Hemibagrus</taxon>
    </lineage>
</organism>
<evidence type="ECO:0000256" key="2">
    <source>
        <dbReference type="ARBA" id="ARBA00008670"/>
    </source>
</evidence>
<keyword evidence="4 6" id="KW-0472">Membrane</keyword>
<evidence type="ECO:0000256" key="6">
    <source>
        <dbReference type="SAM" id="Phobius"/>
    </source>
</evidence>
<dbReference type="OrthoDB" id="5983780at2759"/>
<evidence type="ECO:0000256" key="4">
    <source>
        <dbReference type="ARBA" id="ARBA00023136"/>
    </source>
</evidence>
<dbReference type="PANTHER" id="PTHR11471:SF33">
    <property type="entry name" value="TUMOR NECROSIS FACTOR LIGAND SUPERFAMILY MEMBER 6"/>
    <property type="match status" value="1"/>
</dbReference>
<dbReference type="PANTHER" id="PTHR11471">
    <property type="entry name" value="TUMOR NECROSIS FACTOR FAMILY MEMBER"/>
    <property type="match status" value="1"/>
</dbReference>
<comment type="caution">
    <text evidence="8">The sequence shown here is derived from an EMBL/GenBank/DDBJ whole genome shotgun (WGS) entry which is preliminary data.</text>
</comment>
<dbReference type="Pfam" id="PF00229">
    <property type="entry name" value="TNF"/>
    <property type="match status" value="1"/>
</dbReference>
<dbReference type="EMBL" id="JAHKSW010000025">
    <property type="protein sequence ID" value="KAG7316706.1"/>
    <property type="molecule type" value="Genomic_DNA"/>
</dbReference>
<dbReference type="GO" id="GO:0005125">
    <property type="term" value="F:cytokine activity"/>
    <property type="evidence" value="ECO:0007669"/>
    <property type="project" value="UniProtKB-KW"/>
</dbReference>
<dbReference type="GO" id="GO:0000350">
    <property type="term" value="P:generation of catalytic spliceosome for second transesterification step"/>
    <property type="evidence" value="ECO:0007669"/>
    <property type="project" value="InterPro"/>
</dbReference>
<accession>A0A9D3N4Y6</accession>
<feature type="region of interest" description="Disordered" evidence="5">
    <location>
        <begin position="1"/>
        <end position="43"/>
    </location>
</feature>
<dbReference type="SUPFAM" id="SSF49842">
    <property type="entry name" value="TNF-like"/>
    <property type="match status" value="1"/>
</dbReference>
<dbReference type="GO" id="GO:0016020">
    <property type="term" value="C:membrane"/>
    <property type="evidence" value="ECO:0007669"/>
    <property type="project" value="UniProtKB-SubCell"/>
</dbReference>
<dbReference type="AlphaFoldDB" id="A0A9D3N4Y6"/>
<dbReference type="GO" id="GO:0008625">
    <property type="term" value="P:extrinsic apoptotic signaling pathway via death domain receptors"/>
    <property type="evidence" value="ECO:0007669"/>
    <property type="project" value="TreeGrafter"/>
</dbReference>
<feature type="compositionally biased region" description="Low complexity" evidence="5">
    <location>
        <begin position="1"/>
        <end position="28"/>
    </location>
</feature>